<dbReference type="InterPro" id="IPR052373">
    <property type="entry name" value="Gamma-glu_amide_hydrolase"/>
</dbReference>
<keyword evidence="5" id="KW-1185">Reference proteome</keyword>
<dbReference type="PANTHER" id="PTHR43187">
    <property type="entry name" value="GLUTAMINE AMIDOTRANSFERASE DUG3-RELATED"/>
    <property type="match status" value="1"/>
</dbReference>
<feature type="region of interest" description="Disordered" evidence="2">
    <location>
        <begin position="66"/>
        <end position="86"/>
    </location>
</feature>
<dbReference type="InterPro" id="IPR017932">
    <property type="entry name" value="GATase_2_dom"/>
</dbReference>
<protein>
    <recommendedName>
        <fullName evidence="3">Glutamine amidotransferase type-2 domain-containing protein</fullName>
    </recommendedName>
</protein>
<evidence type="ECO:0000313" key="5">
    <source>
        <dbReference type="Proteomes" id="UP000322225"/>
    </source>
</evidence>
<dbReference type="KEGG" id="ksn:43587165"/>
<feature type="domain" description="Glutamine amidotransferase type-2" evidence="3">
    <location>
        <begin position="2"/>
        <end position="319"/>
    </location>
</feature>
<dbReference type="FunFam" id="3.60.20.10:FF:000060">
    <property type="entry name" value="Related to DUG3-probable glutamine amidotransferase"/>
    <property type="match status" value="1"/>
</dbReference>
<reference evidence="4" key="2">
    <citation type="submission" date="2024-01" db="EMBL/GenBank/DDBJ databases">
        <title>Comparative genomics of Cryptococcus and Kwoniella reveals pathogenesis evolution and contrasting modes of karyotype evolution via chromosome fusion or intercentromeric recombination.</title>
        <authorList>
            <person name="Coelho M.A."/>
            <person name="David-Palma M."/>
            <person name="Shea T."/>
            <person name="Bowers K."/>
            <person name="McGinley-Smith S."/>
            <person name="Mohammad A.W."/>
            <person name="Gnirke A."/>
            <person name="Yurkov A.M."/>
            <person name="Nowrousian M."/>
            <person name="Sun S."/>
            <person name="Cuomo C.A."/>
            <person name="Heitman J."/>
        </authorList>
    </citation>
    <scope>NUCLEOTIDE SEQUENCE</scope>
    <source>
        <strain evidence="4">CBS 12478</strain>
    </source>
</reference>
<dbReference type="Pfam" id="PF13230">
    <property type="entry name" value="GATase_4"/>
    <property type="match status" value="1"/>
</dbReference>
<organism evidence="4 5">
    <name type="scientific">Kwoniella shandongensis</name>
    <dbReference type="NCBI Taxonomy" id="1734106"/>
    <lineage>
        <taxon>Eukaryota</taxon>
        <taxon>Fungi</taxon>
        <taxon>Dikarya</taxon>
        <taxon>Basidiomycota</taxon>
        <taxon>Agaricomycotina</taxon>
        <taxon>Tremellomycetes</taxon>
        <taxon>Tremellales</taxon>
        <taxon>Cryptococcaceae</taxon>
        <taxon>Kwoniella</taxon>
    </lineage>
</organism>
<dbReference type="CDD" id="cd01908">
    <property type="entry name" value="YafJ"/>
    <property type="match status" value="1"/>
</dbReference>
<dbReference type="GeneID" id="43587165"/>
<dbReference type="PROSITE" id="PS51278">
    <property type="entry name" value="GATASE_TYPE_2"/>
    <property type="match status" value="1"/>
</dbReference>
<dbReference type="RefSeq" id="XP_065822821.1">
    <property type="nucleotide sequence ID" value="XM_065966749.1"/>
</dbReference>
<dbReference type="GO" id="GO:0006751">
    <property type="term" value="P:glutathione catabolic process"/>
    <property type="evidence" value="ECO:0007669"/>
    <property type="project" value="TreeGrafter"/>
</dbReference>
<dbReference type="Proteomes" id="UP000322225">
    <property type="component" value="Chromosome 1"/>
</dbReference>
<gene>
    <name evidence="4" type="ORF">CI109_100290</name>
</gene>
<reference evidence="4" key="1">
    <citation type="submission" date="2017-08" db="EMBL/GenBank/DDBJ databases">
        <authorList>
            <person name="Cuomo C."/>
            <person name="Billmyre B."/>
            <person name="Heitman J."/>
        </authorList>
    </citation>
    <scope>NUCLEOTIDE SEQUENCE</scope>
    <source>
        <strain evidence="4">CBS 12478</strain>
    </source>
</reference>
<dbReference type="EMBL" id="CP144051">
    <property type="protein sequence ID" value="WWD15866.1"/>
    <property type="molecule type" value="Genomic_DNA"/>
</dbReference>
<evidence type="ECO:0000259" key="3">
    <source>
        <dbReference type="PROSITE" id="PS51278"/>
    </source>
</evidence>
<proteinExistence type="predicted"/>
<dbReference type="InterPro" id="IPR029055">
    <property type="entry name" value="Ntn_hydrolases_N"/>
</dbReference>
<dbReference type="Gene3D" id="3.60.20.10">
    <property type="entry name" value="Glutamine Phosphoribosylpyrophosphate, subunit 1, domain 1"/>
    <property type="match status" value="1"/>
</dbReference>
<dbReference type="GO" id="GO:0008242">
    <property type="term" value="F:omega peptidase activity"/>
    <property type="evidence" value="ECO:0007669"/>
    <property type="project" value="TreeGrafter"/>
</dbReference>
<evidence type="ECO:0000256" key="1">
    <source>
        <dbReference type="ARBA" id="ARBA00022962"/>
    </source>
</evidence>
<dbReference type="InterPro" id="IPR026869">
    <property type="entry name" value="EgtC-like"/>
</dbReference>
<dbReference type="AlphaFoldDB" id="A0AAJ8MUS9"/>
<keyword evidence="1" id="KW-0315">Glutamine amidotransferase</keyword>
<dbReference type="GO" id="GO:0061672">
    <property type="term" value="C:glutathione hydrolase complex"/>
    <property type="evidence" value="ECO:0007669"/>
    <property type="project" value="TreeGrafter"/>
</dbReference>
<dbReference type="GO" id="GO:0005737">
    <property type="term" value="C:cytoplasm"/>
    <property type="evidence" value="ECO:0007669"/>
    <property type="project" value="TreeGrafter"/>
</dbReference>
<dbReference type="SUPFAM" id="SSF56235">
    <property type="entry name" value="N-terminal nucleophile aminohydrolases (Ntn hydrolases)"/>
    <property type="match status" value="1"/>
</dbReference>
<dbReference type="PANTHER" id="PTHR43187:SF1">
    <property type="entry name" value="GLUTAMINE AMIDOTRANSFERASE DUG3-RELATED"/>
    <property type="match status" value="1"/>
</dbReference>
<name>A0AAJ8MUS9_9TREE</name>
<sequence length="405" mass="45289">MCRFLIYKGTEPIQLSHLVTRPKHSIINQAFQSKLRMPSSRPMNADGFGIGWYDPLPAPASTVLPRPTNTPAPKGAEEQVPVHSSHSQAYVAVPENDPTQDIEEDPEAALDKAAIKLLKEREMERELENQRPCLFKSISPAWSNANLTRLAEKIRSALVFAHVRASTMAGAPSEDNCHPWMFDKFMWMHNGEINGFTKIKRAVQQSLPEELFLYPQGNTDSEWAFMIFLSKLKDPHARSFTHVELRNAMSETISSLNKLFKEAGMTGPSLLNFAVTDGETVIVTRYISSRTSEAASLFFSSGTSFDEYQGGGLYRMTKADKRENIIMIASEPLTFERSDWMEVKTNTMLVITPKMNLLQVPIIDEFWVPPQDPASHTRSTDFAIEMGFGHGFAEAVTGNEAVAVA</sequence>
<evidence type="ECO:0000256" key="2">
    <source>
        <dbReference type="SAM" id="MobiDB-lite"/>
    </source>
</evidence>
<accession>A0AAJ8MUS9</accession>
<evidence type="ECO:0000313" key="4">
    <source>
        <dbReference type="EMBL" id="WWD15866.1"/>
    </source>
</evidence>